<keyword evidence="2" id="KW-0808">Transferase</keyword>
<feature type="region of interest" description="Disordered" evidence="1">
    <location>
        <begin position="35"/>
        <end position="57"/>
    </location>
</feature>
<gene>
    <name evidence="2" type="primary">SETMAR</name>
    <name evidence="2" type="ORF">EVAR_88004_1</name>
</gene>
<dbReference type="GO" id="GO:0003676">
    <property type="term" value="F:nucleic acid binding"/>
    <property type="evidence" value="ECO:0007669"/>
    <property type="project" value="InterPro"/>
</dbReference>
<accession>A0A4C1VEN8</accession>
<dbReference type="STRING" id="151549.A0A4C1VEN8"/>
<sequence>MSELAAGFGVSDKTILIHLKRYGKVRKIEKRVPHELSERTNRHASSAGPLLVQDNARTHTSQQTVAKLEELRLECLRHPPFSPDLAPTDYHFFRNLDNFLQGKKSDSNGAVQTAFKAKFLTTEPAPRFFAPAYVLRNIGEDVNFDEQKKNASGRDGIECTASAAPTMSVPNNETHIGVTSRSRVRSNASAGRGRTQLRYVDLPRSRRTCRANSHVSKRAGDAVVGRFRDLFITHIAVTRQWHLHAVQTASDEVVKACRSVRPRTRTIHNGFLSILVNTRSFLRSVEKENRIGVNLVFDQNSSSDVRQMGATRESVRPTLLRQRQKREGKRVRGAKERVLL</sequence>
<reference evidence="2 3" key="1">
    <citation type="journal article" date="2019" name="Commun. Biol.">
        <title>The bagworm genome reveals a unique fibroin gene that provides high tensile strength.</title>
        <authorList>
            <person name="Kono N."/>
            <person name="Nakamura H."/>
            <person name="Ohtoshi R."/>
            <person name="Tomita M."/>
            <person name="Numata K."/>
            <person name="Arakawa K."/>
        </authorList>
    </citation>
    <scope>NUCLEOTIDE SEQUENCE [LARGE SCALE GENOMIC DNA]</scope>
</reference>
<evidence type="ECO:0000313" key="2">
    <source>
        <dbReference type="EMBL" id="GBP36424.1"/>
    </source>
</evidence>
<dbReference type="PANTHER" id="PTHR46060">
    <property type="entry name" value="MARINER MOS1 TRANSPOSASE-LIKE PROTEIN"/>
    <property type="match status" value="1"/>
</dbReference>
<dbReference type="AlphaFoldDB" id="A0A4C1VEN8"/>
<organism evidence="2 3">
    <name type="scientific">Eumeta variegata</name>
    <name type="common">Bagworm moth</name>
    <name type="synonym">Eumeta japonica</name>
    <dbReference type="NCBI Taxonomy" id="151549"/>
    <lineage>
        <taxon>Eukaryota</taxon>
        <taxon>Metazoa</taxon>
        <taxon>Ecdysozoa</taxon>
        <taxon>Arthropoda</taxon>
        <taxon>Hexapoda</taxon>
        <taxon>Insecta</taxon>
        <taxon>Pterygota</taxon>
        <taxon>Neoptera</taxon>
        <taxon>Endopterygota</taxon>
        <taxon>Lepidoptera</taxon>
        <taxon>Glossata</taxon>
        <taxon>Ditrysia</taxon>
        <taxon>Tineoidea</taxon>
        <taxon>Psychidae</taxon>
        <taxon>Oiketicinae</taxon>
        <taxon>Eumeta</taxon>
    </lineage>
</organism>
<dbReference type="EMBL" id="BGZK01000318">
    <property type="protein sequence ID" value="GBP36424.1"/>
    <property type="molecule type" value="Genomic_DNA"/>
</dbReference>
<name>A0A4C1VEN8_EUMVA</name>
<dbReference type="InterPro" id="IPR036397">
    <property type="entry name" value="RNaseH_sf"/>
</dbReference>
<dbReference type="Gene3D" id="3.30.420.10">
    <property type="entry name" value="Ribonuclease H-like superfamily/Ribonuclease H"/>
    <property type="match status" value="1"/>
</dbReference>
<dbReference type="GO" id="GO:0032259">
    <property type="term" value="P:methylation"/>
    <property type="evidence" value="ECO:0007669"/>
    <property type="project" value="UniProtKB-KW"/>
</dbReference>
<dbReference type="PANTHER" id="PTHR46060:SF1">
    <property type="entry name" value="MARINER MOS1 TRANSPOSASE-LIKE PROTEIN"/>
    <property type="match status" value="1"/>
</dbReference>
<dbReference type="Proteomes" id="UP000299102">
    <property type="component" value="Unassembled WGS sequence"/>
</dbReference>
<keyword evidence="3" id="KW-1185">Reference proteome</keyword>
<evidence type="ECO:0000313" key="3">
    <source>
        <dbReference type="Proteomes" id="UP000299102"/>
    </source>
</evidence>
<dbReference type="GO" id="GO:0008168">
    <property type="term" value="F:methyltransferase activity"/>
    <property type="evidence" value="ECO:0007669"/>
    <property type="project" value="UniProtKB-KW"/>
</dbReference>
<comment type="caution">
    <text evidence="2">The sequence shown here is derived from an EMBL/GenBank/DDBJ whole genome shotgun (WGS) entry which is preliminary data.</text>
</comment>
<protein>
    <submittedName>
        <fullName evidence="2">Histone-lysine N-methyltransferase SETMAR</fullName>
    </submittedName>
</protein>
<evidence type="ECO:0000256" key="1">
    <source>
        <dbReference type="SAM" id="MobiDB-lite"/>
    </source>
</evidence>
<keyword evidence="2" id="KW-0489">Methyltransferase</keyword>
<proteinExistence type="predicted"/>
<dbReference type="OrthoDB" id="616263at2759"/>
<dbReference type="InterPro" id="IPR052709">
    <property type="entry name" value="Transposase-MT_Hybrid"/>
</dbReference>